<dbReference type="AlphaFoldDB" id="A0AAP8NJZ2"/>
<feature type="signal peptide" evidence="1">
    <location>
        <begin position="1"/>
        <end position="21"/>
    </location>
</feature>
<evidence type="ECO:0000256" key="1">
    <source>
        <dbReference type="SAM" id="SignalP"/>
    </source>
</evidence>
<dbReference type="Gene3D" id="3.10.450.360">
    <property type="match status" value="1"/>
</dbReference>
<dbReference type="SUPFAM" id="SSF160574">
    <property type="entry name" value="BT0923-like"/>
    <property type="match status" value="1"/>
</dbReference>
<dbReference type="RefSeq" id="WP_046434387.1">
    <property type="nucleotide sequence ID" value="NZ_BAABSF010000006.1"/>
</dbReference>
<evidence type="ECO:0008006" key="4">
    <source>
        <dbReference type="Google" id="ProtNLM"/>
    </source>
</evidence>
<keyword evidence="1" id="KW-0732">Signal</keyword>
<organism evidence="2 3">
    <name type="scientific">Akkermansia muciniphila</name>
    <dbReference type="NCBI Taxonomy" id="239935"/>
    <lineage>
        <taxon>Bacteria</taxon>
        <taxon>Pseudomonadati</taxon>
        <taxon>Verrucomicrobiota</taxon>
        <taxon>Verrucomicrobiia</taxon>
        <taxon>Verrucomicrobiales</taxon>
        <taxon>Akkermansiaceae</taxon>
        <taxon>Akkermansia</taxon>
    </lineage>
</organism>
<reference evidence="2 3" key="1">
    <citation type="journal article" date="2017" name="BMC Genomics">
        <title>Genome sequencing of 39 Akkermansia muciniphila isolates reveals its population structure, genomic and functional diverisity, and global distribution in mammalian gut microbiotas.</title>
        <authorList>
            <person name="Guo X."/>
            <person name="Li S."/>
            <person name="Zhang J."/>
            <person name="Wu F."/>
            <person name="Li X."/>
            <person name="Wu D."/>
            <person name="Zhang M."/>
            <person name="Ou Z."/>
            <person name="Jie Z."/>
            <person name="Yan Q."/>
            <person name="Li P."/>
            <person name="Yi J."/>
            <person name="Peng Y."/>
        </authorList>
    </citation>
    <scope>NUCLEOTIDE SEQUENCE [LARGE SCALE GENOMIC DNA]</scope>
    <source>
        <strain evidence="2 3">GP43</strain>
    </source>
</reference>
<dbReference type="EMBL" id="PJKN01000006">
    <property type="protein sequence ID" value="PNC54019.1"/>
    <property type="molecule type" value="Genomic_DNA"/>
</dbReference>
<feature type="chain" id="PRO_5042961893" description="Beta-lactamase-inhibitor-like PepSY-like domain-containing protein" evidence="1">
    <location>
        <begin position="22"/>
        <end position="147"/>
    </location>
</feature>
<gene>
    <name evidence="2" type="ORF">CXU09_10510</name>
</gene>
<accession>A0AAP8NJZ2</accession>
<evidence type="ECO:0000313" key="2">
    <source>
        <dbReference type="EMBL" id="PNC54019.1"/>
    </source>
</evidence>
<evidence type="ECO:0000313" key="3">
    <source>
        <dbReference type="Proteomes" id="UP000235914"/>
    </source>
</evidence>
<protein>
    <recommendedName>
        <fullName evidence="4">Beta-lactamase-inhibitor-like PepSY-like domain-containing protein</fullName>
    </recommendedName>
</protein>
<dbReference type="Proteomes" id="UP000235914">
    <property type="component" value="Unassembled WGS sequence"/>
</dbReference>
<name>A0AAP8NJZ2_9BACT</name>
<sequence>MNIRKKVIFAVMALAIPSSWADIPESSVPVAAVSAVKGAWPRAGFIEWDASGSGKLYEAEFKINGFEFDVKVTPEGKIVRVKEEIAVSSLPEPVRAAALKPYPGGRIREADKVTQGELIRYKVEVMDNLDDYDILLTPDGTILYIDQ</sequence>
<comment type="caution">
    <text evidence="2">The sequence shown here is derived from an EMBL/GenBank/DDBJ whole genome shotgun (WGS) entry which is preliminary data.</text>
</comment>
<proteinExistence type="predicted"/>